<keyword evidence="2" id="KW-1185">Reference proteome</keyword>
<accession>A0ABS8K256</accession>
<protein>
    <submittedName>
        <fullName evidence="1">DUF4279 domain-containing protein</fullName>
    </submittedName>
</protein>
<proteinExistence type="predicted"/>
<evidence type="ECO:0000313" key="1">
    <source>
        <dbReference type="EMBL" id="MCC8396239.1"/>
    </source>
</evidence>
<evidence type="ECO:0000313" key="2">
    <source>
        <dbReference type="Proteomes" id="UP001431019"/>
    </source>
</evidence>
<dbReference type="InterPro" id="IPR025459">
    <property type="entry name" value="DUF4279"/>
</dbReference>
<reference evidence="1 2" key="1">
    <citation type="submission" date="2021-11" db="EMBL/GenBank/DDBJ databases">
        <authorList>
            <person name="Oh E.-T."/>
            <person name="Kim S.-B."/>
        </authorList>
    </citation>
    <scope>NUCLEOTIDE SEQUENCE [LARGE SCALE GENOMIC DNA]</scope>
    <source>
        <strain evidence="1 2">MMS20-SJTR3</strain>
    </source>
</reference>
<dbReference type="Pfam" id="PF14106">
    <property type="entry name" value="DUF4279"/>
    <property type="match status" value="1"/>
</dbReference>
<comment type="caution">
    <text evidence="1">The sequence shown here is derived from an EMBL/GenBank/DDBJ whole genome shotgun (WGS) entry which is preliminary data.</text>
</comment>
<dbReference type="RefSeq" id="WP_230512590.1">
    <property type="nucleotide sequence ID" value="NZ_JAJITD010000017.1"/>
</dbReference>
<organism evidence="1 2">
    <name type="scientific">Paraburkholderia sejongensis</name>
    <dbReference type="NCBI Taxonomy" id="2886946"/>
    <lineage>
        <taxon>Bacteria</taxon>
        <taxon>Pseudomonadati</taxon>
        <taxon>Pseudomonadota</taxon>
        <taxon>Betaproteobacteria</taxon>
        <taxon>Burkholderiales</taxon>
        <taxon>Burkholderiaceae</taxon>
        <taxon>Paraburkholderia</taxon>
    </lineage>
</organism>
<gene>
    <name evidence="1" type="ORF">LJ656_26985</name>
</gene>
<name>A0ABS8K256_9BURK</name>
<sequence>MTDTHRLAHVSFTVTGESLRPEFWSAYFGVVPDFSAVKGERFTTPSGQLSSVPGRTGVWAVRSEIVIRSDTLEPHLRYLLARLRLPRSDLRQVLADNGARMRFLCYWDNESGDRVPDVPADIRVMVAAMGGTVEIDEYR</sequence>
<dbReference type="Proteomes" id="UP001431019">
    <property type="component" value="Unassembled WGS sequence"/>
</dbReference>
<dbReference type="EMBL" id="JAJITD010000017">
    <property type="protein sequence ID" value="MCC8396239.1"/>
    <property type="molecule type" value="Genomic_DNA"/>
</dbReference>